<dbReference type="Proteomes" id="UP001432292">
    <property type="component" value="Chromosome"/>
</dbReference>
<feature type="compositionally biased region" description="Basic and acidic residues" evidence="1">
    <location>
        <begin position="89"/>
        <end position="115"/>
    </location>
</feature>
<gene>
    <name evidence="2" type="ORF">OG727_09545</name>
</gene>
<proteinExistence type="predicted"/>
<dbReference type="RefSeq" id="WP_328690634.1">
    <property type="nucleotide sequence ID" value="NZ_CP108005.1"/>
</dbReference>
<evidence type="ECO:0000256" key="1">
    <source>
        <dbReference type="SAM" id="MobiDB-lite"/>
    </source>
</evidence>
<evidence type="ECO:0000313" key="2">
    <source>
        <dbReference type="EMBL" id="WUS22504.1"/>
    </source>
</evidence>
<keyword evidence="3" id="KW-1185">Reference proteome</keyword>
<sequence>MQFNESQREVGDAEFVGLAKDEARARMLRKMMKNLAEGDERDPLAAMARDVVSGRRGIREAVDGLPRNESLEARFDTFQQRWDAMSESERLAAERESSQYLEEQRREIRAEREAAGHPGAVPPRHRG</sequence>
<accession>A0ABZ1VGS8</accession>
<dbReference type="GeneID" id="96638777"/>
<evidence type="ECO:0000313" key="3">
    <source>
        <dbReference type="Proteomes" id="UP001432292"/>
    </source>
</evidence>
<reference evidence="2" key="1">
    <citation type="submission" date="2022-10" db="EMBL/GenBank/DDBJ databases">
        <title>The complete genomes of actinobacterial strains from the NBC collection.</title>
        <authorList>
            <person name="Joergensen T.S."/>
            <person name="Alvarez Arevalo M."/>
            <person name="Sterndorff E.B."/>
            <person name="Faurdal D."/>
            <person name="Vuksanovic O."/>
            <person name="Mourched A.-S."/>
            <person name="Charusanti P."/>
            <person name="Shaw S."/>
            <person name="Blin K."/>
            <person name="Weber T."/>
        </authorList>
    </citation>
    <scope>NUCLEOTIDE SEQUENCE</scope>
    <source>
        <strain evidence="2">NBC_01256</strain>
    </source>
</reference>
<feature type="region of interest" description="Disordered" evidence="1">
    <location>
        <begin position="89"/>
        <end position="127"/>
    </location>
</feature>
<name>A0ABZ1VGS8_9ACTN</name>
<organism evidence="2 3">
    <name type="scientific">Streptomyces caniferus</name>
    <dbReference type="NCBI Taxonomy" id="285557"/>
    <lineage>
        <taxon>Bacteria</taxon>
        <taxon>Bacillati</taxon>
        <taxon>Actinomycetota</taxon>
        <taxon>Actinomycetes</taxon>
        <taxon>Kitasatosporales</taxon>
        <taxon>Streptomycetaceae</taxon>
        <taxon>Streptomyces</taxon>
    </lineage>
</organism>
<dbReference type="EMBL" id="CP108473">
    <property type="protein sequence ID" value="WUS22504.1"/>
    <property type="molecule type" value="Genomic_DNA"/>
</dbReference>
<protein>
    <submittedName>
        <fullName evidence="2">Uncharacterized protein</fullName>
    </submittedName>
</protein>